<reference evidence="4 5" key="1">
    <citation type="submission" date="2014-09" db="EMBL/GenBank/DDBJ databases">
        <authorList>
            <person name="Regsiter A."/>
        </authorList>
    </citation>
    <scope>NUCLEOTIDE SEQUENCE [LARGE SCALE GENOMIC DNA]</scope>
</reference>
<dbReference type="GO" id="GO:0015074">
    <property type="term" value="P:DNA integration"/>
    <property type="evidence" value="ECO:0007669"/>
    <property type="project" value="InterPro"/>
</dbReference>
<dbReference type="Proteomes" id="UP000052230">
    <property type="component" value="Unassembled WGS sequence"/>
</dbReference>
<dbReference type="Gene3D" id="1.10.443.10">
    <property type="entry name" value="Intergrase catalytic core"/>
    <property type="match status" value="1"/>
</dbReference>
<dbReference type="InterPro" id="IPR013762">
    <property type="entry name" value="Integrase-like_cat_sf"/>
</dbReference>
<comment type="caution">
    <text evidence="4">The sequence shown here is derived from an EMBL/GenBank/DDBJ whole genome shotgun (WGS) entry which is preliminary data.</text>
</comment>
<dbReference type="InterPro" id="IPR010998">
    <property type="entry name" value="Integrase_recombinase_N"/>
</dbReference>
<organism evidence="4 5">
    <name type="scientific">Xanthomonas citri pv. citri</name>
    <dbReference type="NCBI Taxonomy" id="611301"/>
    <lineage>
        <taxon>Bacteria</taxon>
        <taxon>Pseudomonadati</taxon>
        <taxon>Pseudomonadota</taxon>
        <taxon>Gammaproteobacteria</taxon>
        <taxon>Lysobacterales</taxon>
        <taxon>Lysobacteraceae</taxon>
        <taxon>Xanthomonas</taxon>
    </lineage>
</organism>
<dbReference type="GO" id="GO:0006310">
    <property type="term" value="P:DNA recombination"/>
    <property type="evidence" value="ECO:0007669"/>
    <property type="project" value="UniProtKB-KW"/>
</dbReference>
<dbReference type="Gene3D" id="1.10.150.130">
    <property type="match status" value="1"/>
</dbReference>
<dbReference type="GO" id="GO:0003677">
    <property type="term" value="F:DNA binding"/>
    <property type="evidence" value="ECO:0007669"/>
    <property type="project" value="UniProtKB-KW"/>
</dbReference>
<feature type="region of interest" description="Disordered" evidence="3">
    <location>
        <begin position="359"/>
        <end position="398"/>
    </location>
</feature>
<evidence type="ECO:0000313" key="5">
    <source>
        <dbReference type="Proteomes" id="UP000052230"/>
    </source>
</evidence>
<keyword evidence="5" id="KW-1185">Reference proteome</keyword>
<sequence>MGRGRKRKFNPAIPAHIDQAALPKGIYWEDNRWYLLEAHPEGGRPRKRTVAHADIRLSELHSIAEAAAGNEVRGTLAYLTERFEESTEFAELSKDTQRDYRWCAGTATAYVLKDGSMLGKMQIARINVPAMQRLVETLAGGRPATKLQPAIEPRPSKANHVLRYLRRTFGWGIRMGLCEHNPAKGVRQAKERGEHNMPESEVFATVLTFALERGSLKAHTRGSVPPYLHAVMLLAYNVRLRGIEVTDLTDAHAEADGIRSSRRKGSRDTITAWNDDLRQAWAWLAAYRQRTMNAHGRPVLMKAERRQLLVNQSGTPLSKSALDSAWQRMIMLAIKDGVITAAQRFSLHGLKHRGITDTAGTRADKQEAAGHATQQMTNRYAHDIPIVKAPQPPSQRRK</sequence>
<evidence type="ECO:0000256" key="1">
    <source>
        <dbReference type="ARBA" id="ARBA00023125"/>
    </source>
</evidence>
<dbReference type="EMBL" id="CCXZ01000065">
    <property type="protein sequence ID" value="CEG14938.1"/>
    <property type="molecule type" value="Genomic_DNA"/>
</dbReference>
<accession>A0A0U5F9G5</accession>
<dbReference type="SUPFAM" id="SSF56349">
    <property type="entry name" value="DNA breaking-rejoining enzymes"/>
    <property type="match status" value="1"/>
</dbReference>
<dbReference type="InterPro" id="IPR011010">
    <property type="entry name" value="DNA_brk_join_enz"/>
</dbReference>
<name>A0A0U5F9G5_XANCI</name>
<evidence type="ECO:0000256" key="2">
    <source>
        <dbReference type="ARBA" id="ARBA00023172"/>
    </source>
</evidence>
<evidence type="ECO:0000256" key="3">
    <source>
        <dbReference type="SAM" id="MobiDB-lite"/>
    </source>
</evidence>
<proteinExistence type="predicted"/>
<keyword evidence="2" id="KW-0233">DNA recombination</keyword>
<gene>
    <name evidence="4" type="ORF">XAC3562_1570005</name>
</gene>
<keyword evidence="1" id="KW-0238">DNA-binding</keyword>
<evidence type="ECO:0000313" key="4">
    <source>
        <dbReference type="EMBL" id="CEG14938.1"/>
    </source>
</evidence>
<dbReference type="AlphaFoldDB" id="A0A0U5F9G5"/>
<protein>
    <submittedName>
        <fullName evidence="4">Phage-related integrase (Modular protein)</fullName>
    </submittedName>
</protein>
<dbReference type="RefSeq" id="WP_040258896.1">
    <property type="nucleotide sequence ID" value="NZ_LN647854.1"/>
</dbReference>